<accession>A0A6A6X9P1</accession>
<keyword evidence="1" id="KW-0378">Hydrolase</keyword>
<name>A0A6A6X9P1_9PLEO</name>
<dbReference type="PANTHER" id="PTHR41814:SF1">
    <property type="entry name" value="CELLULASE"/>
    <property type="match status" value="1"/>
</dbReference>
<dbReference type="EMBL" id="MU001943">
    <property type="protein sequence ID" value="KAF2793078.1"/>
    <property type="molecule type" value="Genomic_DNA"/>
</dbReference>
<evidence type="ECO:0000256" key="1">
    <source>
        <dbReference type="ARBA" id="ARBA00022801"/>
    </source>
</evidence>
<dbReference type="InterPro" id="IPR012341">
    <property type="entry name" value="6hp_glycosidase-like_sf"/>
</dbReference>
<dbReference type="PANTHER" id="PTHR41814">
    <property type="entry name" value="EXPRESSED PROTEIN"/>
    <property type="match status" value="1"/>
</dbReference>
<dbReference type="GO" id="GO:0005975">
    <property type="term" value="P:carbohydrate metabolic process"/>
    <property type="evidence" value="ECO:0007669"/>
    <property type="project" value="InterPro"/>
</dbReference>
<keyword evidence="3" id="KW-1185">Reference proteome</keyword>
<proteinExistence type="predicted"/>
<dbReference type="AlphaFoldDB" id="A0A6A6X9P1"/>
<protein>
    <recommendedName>
        <fullName evidence="4">Six-hairpin glycosidase</fullName>
    </recommendedName>
</protein>
<dbReference type="SUPFAM" id="SSF48208">
    <property type="entry name" value="Six-hairpin glycosidases"/>
    <property type="match status" value="1"/>
</dbReference>
<gene>
    <name evidence="2" type="ORF">K505DRAFT_245202</name>
</gene>
<evidence type="ECO:0000313" key="3">
    <source>
        <dbReference type="Proteomes" id="UP000799757"/>
    </source>
</evidence>
<dbReference type="InterPro" id="IPR008928">
    <property type="entry name" value="6-hairpin_glycosidase_sf"/>
</dbReference>
<reference evidence="2" key="1">
    <citation type="journal article" date="2020" name="Stud. Mycol.">
        <title>101 Dothideomycetes genomes: a test case for predicting lifestyles and emergence of pathogens.</title>
        <authorList>
            <person name="Haridas S."/>
            <person name="Albert R."/>
            <person name="Binder M."/>
            <person name="Bloem J."/>
            <person name="Labutti K."/>
            <person name="Salamov A."/>
            <person name="Andreopoulos B."/>
            <person name="Baker S."/>
            <person name="Barry K."/>
            <person name="Bills G."/>
            <person name="Bluhm B."/>
            <person name="Cannon C."/>
            <person name="Castanera R."/>
            <person name="Culley D."/>
            <person name="Daum C."/>
            <person name="Ezra D."/>
            <person name="Gonzalez J."/>
            <person name="Henrissat B."/>
            <person name="Kuo A."/>
            <person name="Liang C."/>
            <person name="Lipzen A."/>
            <person name="Lutzoni F."/>
            <person name="Magnuson J."/>
            <person name="Mondo S."/>
            <person name="Nolan M."/>
            <person name="Ohm R."/>
            <person name="Pangilinan J."/>
            <person name="Park H.-J."/>
            <person name="Ramirez L."/>
            <person name="Alfaro M."/>
            <person name="Sun H."/>
            <person name="Tritt A."/>
            <person name="Yoshinaga Y."/>
            <person name="Zwiers L.-H."/>
            <person name="Turgeon B."/>
            <person name="Goodwin S."/>
            <person name="Spatafora J."/>
            <person name="Crous P."/>
            <person name="Grigoriev I."/>
        </authorList>
    </citation>
    <scope>NUCLEOTIDE SEQUENCE</scope>
    <source>
        <strain evidence="2">CBS 109.77</strain>
    </source>
</reference>
<dbReference type="GO" id="GO:0016787">
    <property type="term" value="F:hydrolase activity"/>
    <property type="evidence" value="ECO:0007669"/>
    <property type="project" value="UniProtKB-KW"/>
</dbReference>
<evidence type="ECO:0000313" key="2">
    <source>
        <dbReference type="EMBL" id="KAF2793078.1"/>
    </source>
</evidence>
<dbReference type="Proteomes" id="UP000799757">
    <property type="component" value="Unassembled WGS sequence"/>
</dbReference>
<dbReference type="InterPro" id="IPR010905">
    <property type="entry name" value="Glyco_hydro_88"/>
</dbReference>
<dbReference type="Gene3D" id="1.50.10.10">
    <property type="match status" value="1"/>
</dbReference>
<dbReference type="Pfam" id="PF07470">
    <property type="entry name" value="Glyco_hydro_88"/>
    <property type="match status" value="1"/>
</dbReference>
<dbReference type="OrthoDB" id="4138492at2759"/>
<organism evidence="2 3">
    <name type="scientific">Melanomma pulvis-pyrius CBS 109.77</name>
    <dbReference type="NCBI Taxonomy" id="1314802"/>
    <lineage>
        <taxon>Eukaryota</taxon>
        <taxon>Fungi</taxon>
        <taxon>Dikarya</taxon>
        <taxon>Ascomycota</taxon>
        <taxon>Pezizomycotina</taxon>
        <taxon>Dothideomycetes</taxon>
        <taxon>Pleosporomycetidae</taxon>
        <taxon>Pleosporales</taxon>
        <taxon>Melanommataceae</taxon>
        <taxon>Melanomma</taxon>
    </lineage>
</organism>
<sequence length="355" mass="38698">MVSPALINTVLAKAIEVATHSWEYGSVAQALLEWDNATLGIWNAPFPNGEVPTLDWTDVPALEYVKPFIRTDDVTLVDGDGAAGDPAALGISALLIGKSTPDAAYYSAAIRQAEHLLNDVPRWPNGAISHREAYPELWADFVYMVPPFLAYYGVASSNLTLLKESALQCKYYRDGLMVTDAGVWLHIRGDHGTTDLAPWSSGNGWAAAGMSRVLATLRKSGFDAETKDEQGLLVGQIKEILDGAIALDTDASELLRNYLDDESWWGEISGTSLLAATAFRVAVLNPEVFGSEYTEWAAKKLEVVDTKIDEGTGIVGPAINPLDWHDREQYWSGSPEGQSFVVLMHAAERDWRGQA</sequence>
<evidence type="ECO:0008006" key="4">
    <source>
        <dbReference type="Google" id="ProtNLM"/>
    </source>
</evidence>